<dbReference type="WBParaSite" id="L893_g15483.t1">
    <property type="protein sequence ID" value="L893_g15483.t1"/>
    <property type="gene ID" value="L893_g15483"/>
</dbReference>
<feature type="region of interest" description="Disordered" evidence="1">
    <location>
        <begin position="305"/>
        <end position="329"/>
    </location>
</feature>
<dbReference type="Proteomes" id="UP000095287">
    <property type="component" value="Unplaced"/>
</dbReference>
<feature type="chain" id="PRO_5009312024" evidence="2">
    <location>
        <begin position="23"/>
        <end position="329"/>
    </location>
</feature>
<feature type="signal peptide" evidence="2">
    <location>
        <begin position="1"/>
        <end position="22"/>
    </location>
</feature>
<name>A0A1I7YEA2_9BILA</name>
<proteinExistence type="predicted"/>
<sequence>MTPVAMWSAVLLQIAFFALSKAQSCAPNEIYTNSCDYCEETCWPWTVKCGTEMNPGCSSGQSKCICPAGYGVARDACGGCSSRTICPRGEDVGVGTENSAMLTSILLVCGNNSICPPDDSCFVQQICIRASPLNYENCVSTATQPTAPPAGTTGPTSPMPSTTFNDPCANLDCPCGTLCIFAPDGPKCVDFGACALGMSNCTGGQLCNDTGLSFGTPPDCTYEWSCTVLPTTTTLPPPPPTTHFCPHKERFFITFLHDRSGQCLPAHTKENPCKYLRCKNGYHCVSAPVQGCSCCGQNARCVPNTQTHGKPTKPMKKTTTPRPRFLAHD</sequence>
<protein>
    <submittedName>
        <fullName evidence="4">CC domain-containing protein</fullName>
    </submittedName>
</protein>
<keyword evidence="2" id="KW-0732">Signal</keyword>
<evidence type="ECO:0000313" key="4">
    <source>
        <dbReference type="WBParaSite" id="L893_g15483.t1"/>
    </source>
</evidence>
<accession>A0A1I7YEA2</accession>
<reference evidence="4" key="1">
    <citation type="submission" date="2016-11" db="UniProtKB">
        <authorList>
            <consortium name="WormBaseParasite"/>
        </authorList>
    </citation>
    <scope>IDENTIFICATION</scope>
</reference>
<evidence type="ECO:0000256" key="1">
    <source>
        <dbReference type="SAM" id="MobiDB-lite"/>
    </source>
</evidence>
<keyword evidence="3" id="KW-1185">Reference proteome</keyword>
<evidence type="ECO:0000256" key="2">
    <source>
        <dbReference type="SAM" id="SignalP"/>
    </source>
</evidence>
<dbReference type="AlphaFoldDB" id="A0A1I7YEA2"/>
<organism evidence="3 4">
    <name type="scientific">Steinernema glaseri</name>
    <dbReference type="NCBI Taxonomy" id="37863"/>
    <lineage>
        <taxon>Eukaryota</taxon>
        <taxon>Metazoa</taxon>
        <taxon>Ecdysozoa</taxon>
        <taxon>Nematoda</taxon>
        <taxon>Chromadorea</taxon>
        <taxon>Rhabditida</taxon>
        <taxon>Tylenchina</taxon>
        <taxon>Panagrolaimomorpha</taxon>
        <taxon>Strongyloidoidea</taxon>
        <taxon>Steinernematidae</taxon>
        <taxon>Steinernema</taxon>
    </lineage>
</organism>
<feature type="compositionally biased region" description="Low complexity" evidence="1">
    <location>
        <begin position="317"/>
        <end position="329"/>
    </location>
</feature>
<evidence type="ECO:0000313" key="3">
    <source>
        <dbReference type="Proteomes" id="UP000095287"/>
    </source>
</evidence>